<feature type="signal peptide" evidence="3">
    <location>
        <begin position="1"/>
        <end position="16"/>
    </location>
</feature>
<evidence type="ECO:0000313" key="6">
    <source>
        <dbReference type="Proteomes" id="UP000261540"/>
    </source>
</evidence>
<feature type="region of interest" description="Disordered" evidence="2">
    <location>
        <begin position="64"/>
        <end position="86"/>
    </location>
</feature>
<dbReference type="OrthoDB" id="10067503at2759"/>
<evidence type="ECO:0000256" key="1">
    <source>
        <dbReference type="ARBA" id="ARBA00023006"/>
    </source>
</evidence>
<keyword evidence="6" id="KW-1185">Reference proteome</keyword>
<accession>A0A3B3Q7R6</accession>
<dbReference type="Proteomes" id="UP000261540">
    <property type="component" value="Unplaced"/>
</dbReference>
<sequence>MLLILFCFLFSSQVNFIGLSTAFLLLGHGPVPDVLITQLSPTRPVQEVFIRKSYLSLSSTLAAEGSSCSGSKREESPPFGAELDRRGVPHRQRSPVFQRWKAHTGMPPVLLPGSSRAGEKPHCASLSSGLNRFLNTLLQHPLSTQPRTPKACTSSSTSPTPGPTEAPHRGAHASEQIHRVSRDLDKENAHFIVVDMVLEVLEEAVWASQTQRGPRLAGRRGQRKPRHRASAALSAPTADIQPVDSSPIFTQAKPPGDQACDPGCGTDQISATGSADSSPLKSSLIPTIPCSAEALAQQLMSAFWKQWLPQQSRWCRSGPRVLRLDELLSSRNSMMMENSPALTEEIRQKSRMRGTHTWTPPRFQIICNIHPPKKRSTIVASQQYLCAGCGTEVEVRYIKKLRYCEYLGKYLCDCCHSLDESVVPGHIVEHWDFTRYPVCNFSKQLLENIWHQPLFNATSISRSLHPRPRELEKFRELQEQLVSIKKFLAACRLADGLLQEFQQLPHHLTQDPPLLSLDDLLGIKRGSLVAQAKALLRKALAHVDHCELCLANGFICEFCQGSDVIFPFQKETCKRCTACKACFHSDCFRNAGCPRCTRIETRKKLMDPCAVPEA</sequence>
<dbReference type="GO" id="GO:0061909">
    <property type="term" value="P:autophagosome-lysosome fusion"/>
    <property type="evidence" value="ECO:0007669"/>
    <property type="project" value="TreeGrafter"/>
</dbReference>
<keyword evidence="3" id="KW-0732">Signal</keyword>
<dbReference type="PANTHER" id="PTHR45971:SF2">
    <property type="entry name" value="PROTEIN ASSOCIATED WITH UVRAG AS AUTOPHAGY ENHANCER"/>
    <property type="match status" value="1"/>
</dbReference>
<feature type="region of interest" description="Disordered" evidence="2">
    <location>
        <begin position="141"/>
        <end position="177"/>
    </location>
</feature>
<dbReference type="InterPro" id="IPR052428">
    <property type="entry name" value="Autophagy_HostDef_Reg"/>
</dbReference>
<feature type="compositionally biased region" description="Basic and acidic residues" evidence="2">
    <location>
        <begin position="71"/>
        <end position="86"/>
    </location>
</feature>
<organism evidence="5 6">
    <name type="scientific">Paramormyrops kingsleyae</name>
    <dbReference type="NCBI Taxonomy" id="1676925"/>
    <lineage>
        <taxon>Eukaryota</taxon>
        <taxon>Metazoa</taxon>
        <taxon>Chordata</taxon>
        <taxon>Craniata</taxon>
        <taxon>Vertebrata</taxon>
        <taxon>Euteleostomi</taxon>
        <taxon>Actinopterygii</taxon>
        <taxon>Neopterygii</taxon>
        <taxon>Teleostei</taxon>
        <taxon>Osteoglossocephala</taxon>
        <taxon>Osteoglossomorpha</taxon>
        <taxon>Osteoglossiformes</taxon>
        <taxon>Mormyridae</taxon>
        <taxon>Paramormyrops</taxon>
    </lineage>
</organism>
<dbReference type="InterPro" id="IPR025258">
    <property type="entry name" value="RH_dom"/>
</dbReference>
<feature type="domain" description="Rubicon Homology" evidence="4">
    <location>
        <begin position="402"/>
        <end position="603"/>
    </location>
</feature>
<protein>
    <submittedName>
        <fullName evidence="5">Rubicon like autophagy enhancer</fullName>
    </submittedName>
</protein>
<dbReference type="GO" id="GO:0000421">
    <property type="term" value="C:autophagosome membrane"/>
    <property type="evidence" value="ECO:0007669"/>
    <property type="project" value="TreeGrafter"/>
</dbReference>
<dbReference type="CDD" id="cd20805">
    <property type="entry name" value="C1_DGK_rpt2"/>
    <property type="match status" value="1"/>
</dbReference>
<dbReference type="Pfam" id="PF21054">
    <property type="entry name" value="RUBC_PIKBD"/>
    <property type="match status" value="1"/>
</dbReference>
<dbReference type="STRING" id="1676925.ENSPKIP00000002218"/>
<dbReference type="Pfam" id="PF13901">
    <property type="entry name" value="RH_dom"/>
    <property type="match status" value="1"/>
</dbReference>
<dbReference type="GO" id="GO:0061910">
    <property type="term" value="P:autophagosome-endosome fusion"/>
    <property type="evidence" value="ECO:0007669"/>
    <property type="project" value="TreeGrafter"/>
</dbReference>
<reference evidence="5" key="2">
    <citation type="submission" date="2025-09" db="UniProtKB">
        <authorList>
            <consortium name="Ensembl"/>
        </authorList>
    </citation>
    <scope>IDENTIFICATION</scope>
</reference>
<dbReference type="GeneTree" id="ENSGT00940000160585"/>
<proteinExistence type="predicted"/>
<dbReference type="Ensembl" id="ENSPKIT00000026160.1">
    <property type="protein sequence ID" value="ENSPKIP00000002218.1"/>
    <property type="gene ID" value="ENSPKIG00000020195.1"/>
</dbReference>
<evidence type="ECO:0000256" key="2">
    <source>
        <dbReference type="SAM" id="MobiDB-lite"/>
    </source>
</evidence>
<feature type="compositionally biased region" description="Basic residues" evidence="2">
    <location>
        <begin position="217"/>
        <end position="229"/>
    </location>
</feature>
<dbReference type="InterPro" id="IPR048569">
    <property type="entry name" value="RUBC_PIKBD"/>
</dbReference>
<dbReference type="PANTHER" id="PTHR45971">
    <property type="entry name" value="PHOX (PX) DOMAIN-CONTAINING PROTEIN"/>
    <property type="match status" value="1"/>
</dbReference>
<evidence type="ECO:0000259" key="4">
    <source>
        <dbReference type="SMART" id="SM01175"/>
    </source>
</evidence>
<feature type="region of interest" description="Disordered" evidence="2">
    <location>
        <begin position="208"/>
        <end position="282"/>
    </location>
</feature>
<reference evidence="5" key="1">
    <citation type="submission" date="2025-08" db="UniProtKB">
        <authorList>
            <consortium name="Ensembl"/>
        </authorList>
    </citation>
    <scope>IDENTIFICATION</scope>
</reference>
<keyword evidence="1" id="KW-0072">Autophagy</keyword>
<evidence type="ECO:0000256" key="3">
    <source>
        <dbReference type="SAM" id="SignalP"/>
    </source>
</evidence>
<dbReference type="AlphaFoldDB" id="A0A3B3Q7R6"/>
<name>A0A3B3Q7R6_9TELE</name>
<dbReference type="GO" id="GO:0097352">
    <property type="term" value="P:autophagosome maturation"/>
    <property type="evidence" value="ECO:0007669"/>
    <property type="project" value="TreeGrafter"/>
</dbReference>
<feature type="compositionally biased region" description="Polar residues" evidence="2">
    <location>
        <begin position="267"/>
        <end position="282"/>
    </location>
</feature>
<evidence type="ECO:0000313" key="5">
    <source>
        <dbReference type="Ensembl" id="ENSPKIP00000002218.1"/>
    </source>
</evidence>
<dbReference type="SMART" id="SM01175">
    <property type="entry name" value="DUF4206"/>
    <property type="match status" value="1"/>
</dbReference>
<feature type="chain" id="PRO_5017205744" evidence="3">
    <location>
        <begin position="17"/>
        <end position="614"/>
    </location>
</feature>
<dbReference type="GO" id="GO:1901981">
    <property type="term" value="F:phosphatidylinositol phosphate binding"/>
    <property type="evidence" value="ECO:0007669"/>
    <property type="project" value="TreeGrafter"/>
</dbReference>